<dbReference type="OrthoDB" id="363168at2"/>
<name>A0A1H9C594_9SPIR</name>
<organism evidence="2 3">
    <name type="scientific">Treponema bryantii</name>
    <dbReference type="NCBI Taxonomy" id="163"/>
    <lineage>
        <taxon>Bacteria</taxon>
        <taxon>Pseudomonadati</taxon>
        <taxon>Spirochaetota</taxon>
        <taxon>Spirochaetia</taxon>
        <taxon>Spirochaetales</taxon>
        <taxon>Treponemataceae</taxon>
        <taxon>Treponema</taxon>
    </lineage>
</organism>
<keyword evidence="3" id="KW-1185">Reference proteome</keyword>
<keyword evidence="1" id="KW-0472">Membrane</keyword>
<keyword evidence="1" id="KW-0812">Transmembrane</keyword>
<dbReference type="AlphaFoldDB" id="A0A1H9C594"/>
<sequence length="161" mass="18254">MNQKIFFIIGIPTVLMAIISIGMPFYCRSILNQAGQKLLPLVRKKQIVSHWVTPILSYLLVILPFFINMGRFGMIIPYCGVVGLYIVLKESSFAPNSGVYEKLLINSSTIVKYESIKELPEEPQANVLIITNKKNQKIQLVFDNPNEALEVLNVLKKQMKV</sequence>
<proteinExistence type="predicted"/>
<dbReference type="Proteomes" id="UP000182360">
    <property type="component" value="Unassembled WGS sequence"/>
</dbReference>
<feature type="transmembrane region" description="Helical" evidence="1">
    <location>
        <begin position="47"/>
        <end position="66"/>
    </location>
</feature>
<evidence type="ECO:0008006" key="4">
    <source>
        <dbReference type="Google" id="ProtNLM"/>
    </source>
</evidence>
<evidence type="ECO:0000256" key="1">
    <source>
        <dbReference type="SAM" id="Phobius"/>
    </source>
</evidence>
<accession>A0A1H9C594</accession>
<dbReference type="RefSeq" id="WP_074640989.1">
    <property type="nucleotide sequence ID" value="NZ_FOFU01000002.1"/>
</dbReference>
<protein>
    <recommendedName>
        <fullName evidence="4">DUF5673 domain-containing protein</fullName>
    </recommendedName>
</protein>
<reference evidence="2 3" key="1">
    <citation type="submission" date="2016-10" db="EMBL/GenBank/DDBJ databases">
        <authorList>
            <person name="de Groot N.N."/>
        </authorList>
    </citation>
    <scope>NUCLEOTIDE SEQUENCE [LARGE SCALE GENOMIC DNA]</scope>
    <source>
        <strain evidence="2 3">B25</strain>
    </source>
</reference>
<feature type="transmembrane region" description="Helical" evidence="1">
    <location>
        <begin position="6"/>
        <end position="26"/>
    </location>
</feature>
<dbReference type="EMBL" id="FOFU01000002">
    <property type="protein sequence ID" value="SEP96147.1"/>
    <property type="molecule type" value="Genomic_DNA"/>
</dbReference>
<keyword evidence="1" id="KW-1133">Transmembrane helix</keyword>
<evidence type="ECO:0000313" key="2">
    <source>
        <dbReference type="EMBL" id="SEP96147.1"/>
    </source>
</evidence>
<evidence type="ECO:0000313" key="3">
    <source>
        <dbReference type="Proteomes" id="UP000182360"/>
    </source>
</evidence>
<gene>
    <name evidence="2" type="ORF">SAMN04487977_10246</name>
</gene>